<protein>
    <recommendedName>
        <fullName evidence="4">Large ribosomal subunit protein uL13</fullName>
    </recommendedName>
</protein>
<proteinExistence type="inferred from homology"/>
<dbReference type="SUPFAM" id="SSF52161">
    <property type="entry name" value="Ribosomal protein L13"/>
    <property type="match status" value="1"/>
</dbReference>
<dbReference type="Pfam" id="PF00572">
    <property type="entry name" value="Ribosomal_L13"/>
    <property type="match status" value="1"/>
</dbReference>
<keyword evidence="3 4" id="KW-0687">Ribonucleoprotein</keyword>
<dbReference type="InterPro" id="IPR005822">
    <property type="entry name" value="Ribosomal_uL13"/>
</dbReference>
<keyword evidence="2 4" id="KW-0689">Ribosomal protein</keyword>
<dbReference type="PANTHER" id="PTHR11545:SF2">
    <property type="entry name" value="LARGE RIBOSOMAL SUBUNIT PROTEIN UL13M"/>
    <property type="match status" value="1"/>
</dbReference>
<dbReference type="InterPro" id="IPR036899">
    <property type="entry name" value="Ribosomal_uL13_sf"/>
</dbReference>
<dbReference type="Gene3D" id="3.90.1180.10">
    <property type="entry name" value="Ribosomal protein L13"/>
    <property type="match status" value="1"/>
</dbReference>
<accession>A0AAT9GAT0</accession>
<comment type="similarity">
    <text evidence="1 4">Belongs to the universal ribosomal protein uL13 family.</text>
</comment>
<dbReference type="EMBL" id="AP029170">
    <property type="protein sequence ID" value="BFD46877.1"/>
    <property type="molecule type" value="Genomic_DNA"/>
</dbReference>
<dbReference type="GO" id="GO:0003735">
    <property type="term" value="F:structural constituent of ribosome"/>
    <property type="evidence" value="ECO:0007669"/>
    <property type="project" value="InterPro"/>
</dbReference>
<name>A0AAT9GAT0_9RICK</name>
<dbReference type="CDD" id="cd00392">
    <property type="entry name" value="Ribosomal_L13"/>
    <property type="match status" value="1"/>
</dbReference>
<dbReference type="GO" id="GO:0022625">
    <property type="term" value="C:cytosolic large ribosomal subunit"/>
    <property type="evidence" value="ECO:0007669"/>
    <property type="project" value="TreeGrafter"/>
</dbReference>
<evidence type="ECO:0000256" key="1">
    <source>
        <dbReference type="ARBA" id="ARBA00006227"/>
    </source>
</evidence>
<comment type="subunit">
    <text evidence="4">Part of the 50S ribosomal subunit.</text>
</comment>
<dbReference type="GO" id="GO:0017148">
    <property type="term" value="P:negative regulation of translation"/>
    <property type="evidence" value="ECO:0007669"/>
    <property type="project" value="TreeGrafter"/>
</dbReference>
<dbReference type="PIRSF" id="PIRSF002181">
    <property type="entry name" value="Ribosomal_L13"/>
    <property type="match status" value="1"/>
</dbReference>
<dbReference type="InterPro" id="IPR005823">
    <property type="entry name" value="Ribosomal_uL13_bac-type"/>
</dbReference>
<evidence type="ECO:0000256" key="2">
    <source>
        <dbReference type="ARBA" id="ARBA00022980"/>
    </source>
</evidence>
<dbReference type="HAMAP" id="MF_01366">
    <property type="entry name" value="Ribosomal_uL13"/>
    <property type="match status" value="1"/>
</dbReference>
<sequence>MKTYSAKPSQIQKKWWVIDAKDLVLGRLASEVAKILRGKHKPSFTPHLDCGDYVIIINSKHICLTGKKSDLKDGKFYYRHTGFPGGIKDTTAGKILSSKYPERVVKLAVKRMITRNVLGSKQMGNLYVYAENEHPHKVQQPEFYDFASKNTKNKK</sequence>
<dbReference type="NCBIfam" id="TIGR01066">
    <property type="entry name" value="rplM_bact"/>
    <property type="match status" value="1"/>
</dbReference>
<organism evidence="5">
    <name type="scientific">Candidatus Tisiphia endosymbiont of Sergentomyia squamirostris</name>
    <dbReference type="NCBI Taxonomy" id="3113639"/>
    <lineage>
        <taxon>Bacteria</taxon>
        <taxon>Pseudomonadati</taxon>
        <taxon>Pseudomonadota</taxon>
        <taxon>Alphaproteobacteria</taxon>
        <taxon>Rickettsiales</taxon>
        <taxon>Rickettsiaceae</taxon>
        <taxon>Rickettsieae</taxon>
        <taxon>Candidatus Tisiphia</taxon>
    </lineage>
</organism>
<comment type="function">
    <text evidence="4">This protein is one of the early assembly proteins of the 50S ribosomal subunit, although it is not seen to bind rRNA by itself. It is important during the early stages of 50S assembly.</text>
</comment>
<dbReference type="PANTHER" id="PTHR11545">
    <property type="entry name" value="RIBOSOMAL PROTEIN L13"/>
    <property type="match status" value="1"/>
</dbReference>
<dbReference type="AlphaFoldDB" id="A0AAT9GAT0"/>
<evidence type="ECO:0000313" key="5">
    <source>
        <dbReference type="EMBL" id="BFD46877.1"/>
    </source>
</evidence>
<gene>
    <name evidence="4 5" type="primary">rplM</name>
    <name evidence="5" type="ORF">DMENIID0002_15230</name>
</gene>
<dbReference type="GO" id="GO:0006412">
    <property type="term" value="P:translation"/>
    <property type="evidence" value="ECO:0007669"/>
    <property type="project" value="UniProtKB-UniRule"/>
</dbReference>
<reference evidence="5" key="1">
    <citation type="submission" date="2024-01" db="EMBL/GenBank/DDBJ databases">
        <title>Sequencing the genomes of a sandfly, Sergentomyia squamirostris, and its two endosymbionts.</title>
        <authorList>
            <person name="Itokawa K."/>
            <person name="Sanjoba C."/>
        </authorList>
    </citation>
    <scope>NUCLEOTIDE SEQUENCE</scope>
    <source>
        <strain evidence="5">RiSSQ</strain>
    </source>
</reference>
<evidence type="ECO:0000256" key="4">
    <source>
        <dbReference type="HAMAP-Rule" id="MF_01366"/>
    </source>
</evidence>
<evidence type="ECO:0000256" key="3">
    <source>
        <dbReference type="ARBA" id="ARBA00023274"/>
    </source>
</evidence>
<dbReference type="GO" id="GO:0003729">
    <property type="term" value="F:mRNA binding"/>
    <property type="evidence" value="ECO:0007669"/>
    <property type="project" value="TreeGrafter"/>
</dbReference>